<dbReference type="InterPro" id="IPR018712">
    <property type="entry name" value="Tle1-like_cat"/>
</dbReference>
<evidence type="ECO:0000259" key="1">
    <source>
        <dbReference type="Pfam" id="PF09994"/>
    </source>
</evidence>
<dbReference type="PANTHER" id="PTHR33840:SF1">
    <property type="entry name" value="TLE1 PHOSPHOLIPASE DOMAIN-CONTAINING PROTEIN"/>
    <property type="match status" value="1"/>
</dbReference>
<dbReference type="Pfam" id="PF09994">
    <property type="entry name" value="T6SS_Tle1-like_cat"/>
    <property type="match status" value="1"/>
</dbReference>
<proteinExistence type="predicted"/>
<protein>
    <recommendedName>
        <fullName evidence="1">T6SS Phospholipase effector Tle1-like catalytic domain-containing protein</fullName>
    </recommendedName>
</protein>
<reference evidence="2 3" key="1">
    <citation type="submission" date="2018-08" db="EMBL/GenBank/DDBJ databases">
        <title>Recombination of ecologically and evolutionarily significant loci maintains genetic cohesion in the Pseudomonas syringae species complex.</title>
        <authorList>
            <person name="Dillon M."/>
            <person name="Thakur S."/>
            <person name="Almeida R.N.D."/>
            <person name="Weir B.S."/>
            <person name="Guttman D.S."/>
        </authorList>
    </citation>
    <scope>NUCLEOTIDE SEQUENCE [LARGE SCALE GENOMIC DNA]</scope>
    <source>
        <strain evidence="2 3">ICMP 3353</strain>
    </source>
</reference>
<dbReference type="AlphaFoldDB" id="A0A3M4LME9"/>
<evidence type="ECO:0000313" key="2">
    <source>
        <dbReference type="EMBL" id="RMQ42662.1"/>
    </source>
</evidence>
<evidence type="ECO:0000313" key="3">
    <source>
        <dbReference type="Proteomes" id="UP000277236"/>
    </source>
</evidence>
<gene>
    <name evidence="2" type="ORF">ALQ04_05154</name>
</gene>
<comment type="caution">
    <text evidence="2">The sequence shown here is derived from an EMBL/GenBank/DDBJ whole genome shotgun (WGS) entry which is preliminary data.</text>
</comment>
<accession>A0A3M4LME9</accession>
<dbReference type="PANTHER" id="PTHR33840">
    <property type="match status" value="1"/>
</dbReference>
<name>A0A3M4LME9_PSECI</name>
<feature type="domain" description="T6SS Phospholipase effector Tle1-like catalytic" evidence="1">
    <location>
        <begin position="247"/>
        <end position="339"/>
    </location>
</feature>
<dbReference type="Proteomes" id="UP000277236">
    <property type="component" value="Unassembled WGS sequence"/>
</dbReference>
<organism evidence="2 3">
    <name type="scientific">Pseudomonas cichorii</name>
    <dbReference type="NCBI Taxonomy" id="36746"/>
    <lineage>
        <taxon>Bacteria</taxon>
        <taxon>Pseudomonadati</taxon>
        <taxon>Pseudomonadota</taxon>
        <taxon>Gammaproteobacteria</taxon>
        <taxon>Pseudomonadales</taxon>
        <taxon>Pseudomonadaceae</taxon>
        <taxon>Pseudomonas</taxon>
    </lineage>
</organism>
<sequence length="531" mass="58462">MLPLLDCCPLLGKLFNQLYLNWLKGSRAKWLFSMDGWKMKNTWTVSQKSAVPGTAVLHVTVRAGLFFDGTGNNRVNSQIGADCRAMMEINNGKHIAECSGRHSDPNSSYSNDLSNIARLVALYRHQYVARNDGQGLKVYWPIYISGAGTTSGAGDSLWPGQSFGRGATGVVAKAEHAIKKLASRLKAFALDNPGCVIEALELDVFGFSRGAASARHFINEVLRQAQGALEPALASRKVPLAADFAWDNDSVRVMVVGLFDTVAAIGSFKDFYNVRDSFSKRVNLYLPPGCARQVLHLVARDESRRNFALNSVAPEWSREIVLPGAHADIGGGYPPQMEEKLLLTRPRMSVASRDNPCEASSAWQQAQDDLQAMEAGQWIDPLDQQASLRVECCETYGHARSAAFGLKAVMAAACLRRQVFGHLSRVHLRVMHALACDEGVPFEPVPDTQELQLVPELEGISRKLISYARGGAYTLDESEERLLRWRYIHHSAHWNAIIGRVGSFSDAVFVHAPEPGGRVRYPNASHSGYRN</sequence>
<dbReference type="EMBL" id="RBRE01000079">
    <property type="protein sequence ID" value="RMQ42662.1"/>
    <property type="molecule type" value="Genomic_DNA"/>
</dbReference>